<protein>
    <submittedName>
        <fullName evidence="2">Uncharacterized protein</fullName>
    </submittedName>
</protein>
<evidence type="ECO:0000313" key="2">
    <source>
        <dbReference type="EMBL" id="QJX01107.1"/>
    </source>
</evidence>
<dbReference type="RefSeq" id="WP_171475724.1">
    <property type="nucleotide sequence ID" value="NZ_CP053452.2"/>
</dbReference>
<dbReference type="EMBL" id="CP053452">
    <property type="protein sequence ID" value="QJX01107.1"/>
    <property type="molecule type" value="Genomic_DNA"/>
</dbReference>
<proteinExistence type="predicted"/>
<evidence type="ECO:0000313" key="3">
    <source>
        <dbReference type="Proteomes" id="UP000503447"/>
    </source>
</evidence>
<evidence type="ECO:0000256" key="1">
    <source>
        <dbReference type="SAM" id="MobiDB-lite"/>
    </source>
</evidence>
<name>A0A6M5Z5L3_9BACT</name>
<dbReference type="Proteomes" id="UP000503447">
    <property type="component" value="Chromosome"/>
</dbReference>
<sequence length="305" mass="33472">MGTERAPEHLAAILARLTGRSRAAGPKGGPVGGPTRVPDAPAAAPVVAGGQYDFDLAEFPLFRLGKAAPGRSNRAPLTYADTIAGRDGAPVARSWTVHPGPFGFGGQSAQVLLFDLLQLYAEQGARGSQIQFGTLRSLFLRRGTRNPSKRDYDRLRRDLDVLRGYDIHCKNAFWDSARRAYVDMNWRLFGAVFYLKSGPGTDPDEHPAGFVEVSSVLRAVAKTRGFFALGFDRHQFYRLRPLEQRLALYLSKHFTSQAVHRRFVRDLARVLPVDAARERDARAAVRGAPPRGWSPRGSGSCAQCG</sequence>
<keyword evidence="3" id="KW-1185">Reference proteome</keyword>
<dbReference type="AlphaFoldDB" id="A0A6M5Z5L3"/>
<gene>
    <name evidence="2" type="ORF">FTUN_8746</name>
</gene>
<organism evidence="2 3">
    <name type="scientific">Frigoriglobus tundricola</name>
    <dbReference type="NCBI Taxonomy" id="2774151"/>
    <lineage>
        <taxon>Bacteria</taxon>
        <taxon>Pseudomonadati</taxon>
        <taxon>Planctomycetota</taxon>
        <taxon>Planctomycetia</taxon>
        <taxon>Gemmatales</taxon>
        <taxon>Gemmataceae</taxon>
        <taxon>Frigoriglobus</taxon>
    </lineage>
</organism>
<dbReference type="KEGG" id="ftj:FTUN_8746"/>
<feature type="region of interest" description="Disordered" evidence="1">
    <location>
        <begin position="282"/>
        <end position="305"/>
    </location>
</feature>
<reference evidence="3" key="1">
    <citation type="submission" date="2020-05" db="EMBL/GenBank/DDBJ databases">
        <title>Frigoriglobus tundricola gen. nov., sp. nov., a psychrotolerant cellulolytic planctomycete of the family Gemmataceae with two divergent copies of 16S rRNA gene.</title>
        <authorList>
            <person name="Kulichevskaya I.S."/>
            <person name="Ivanova A.A."/>
            <person name="Naumoff D.G."/>
            <person name="Beletsky A.V."/>
            <person name="Rijpstra W.I.C."/>
            <person name="Sinninghe Damste J.S."/>
            <person name="Mardanov A.V."/>
            <person name="Ravin N.V."/>
            <person name="Dedysh S.N."/>
        </authorList>
    </citation>
    <scope>NUCLEOTIDE SEQUENCE [LARGE SCALE GENOMIC DNA]</scope>
    <source>
        <strain evidence="3">PL17</strain>
    </source>
</reference>
<accession>A0A6M5Z5L3</accession>